<evidence type="ECO:0000256" key="1">
    <source>
        <dbReference type="ARBA" id="ARBA00001974"/>
    </source>
</evidence>
<feature type="transmembrane region" description="Helical" evidence="9">
    <location>
        <begin position="41"/>
        <end position="59"/>
    </location>
</feature>
<feature type="transmembrane region" description="Helical" evidence="9">
    <location>
        <begin position="12"/>
        <end position="29"/>
    </location>
</feature>
<dbReference type="InterPro" id="IPR050415">
    <property type="entry name" value="MRET"/>
</dbReference>
<evidence type="ECO:0000256" key="4">
    <source>
        <dbReference type="ARBA" id="ARBA00022723"/>
    </source>
</evidence>
<dbReference type="STRING" id="701521.PECL_1431"/>
<accession>G8PEX6</accession>
<dbReference type="InterPro" id="IPR039261">
    <property type="entry name" value="FNR_nucleotide-bd"/>
</dbReference>
<feature type="transmembrane region" description="Helical" evidence="9">
    <location>
        <begin position="182"/>
        <end position="199"/>
    </location>
</feature>
<keyword evidence="8" id="KW-0411">Iron-sulfur</keyword>
<proteinExistence type="predicted"/>
<dbReference type="SUPFAM" id="SSF63380">
    <property type="entry name" value="Riboflavin synthase domain-like"/>
    <property type="match status" value="1"/>
</dbReference>
<dbReference type="Pfam" id="PF00175">
    <property type="entry name" value="NAD_binding_1"/>
    <property type="match status" value="1"/>
</dbReference>
<keyword evidence="9" id="KW-0472">Membrane</keyword>
<dbReference type="GO" id="GO:0051537">
    <property type="term" value="F:2 iron, 2 sulfur cluster binding"/>
    <property type="evidence" value="ECO:0007669"/>
    <property type="project" value="UniProtKB-KW"/>
</dbReference>
<dbReference type="CDD" id="cd00322">
    <property type="entry name" value="FNR_like"/>
    <property type="match status" value="1"/>
</dbReference>
<dbReference type="InterPro" id="IPR013112">
    <property type="entry name" value="FAD-bd_8"/>
</dbReference>
<keyword evidence="2" id="KW-0285">Flavoprotein</keyword>
<keyword evidence="6" id="KW-0560">Oxidoreductase</keyword>
<reference evidence="11 12" key="1">
    <citation type="journal article" date="2012" name="J. Bacteriol.">
        <title>Complete Genome Sequence of the Beer Spoilage Organism Pediococcus claussenii ATCC BAA-344T.</title>
        <authorList>
            <person name="Pittet V."/>
            <person name="Abegunde T."/>
            <person name="Marfleet T."/>
            <person name="Haakensen M."/>
            <person name="Morrow K."/>
            <person name="Jayaprakash T."/>
            <person name="Schroeder K."/>
            <person name="Trost B."/>
            <person name="Byrns S."/>
            <person name="Bergsveinson J."/>
            <person name="Kusalik A."/>
            <person name="Ziola B."/>
        </authorList>
    </citation>
    <scope>NUCLEOTIDE SEQUENCE [LARGE SCALE GENOMIC DNA]</scope>
    <source>
        <strain evidence="11 12">ATCC BAA-344</strain>
    </source>
</reference>
<dbReference type="PROSITE" id="PS51384">
    <property type="entry name" value="FAD_FR"/>
    <property type="match status" value="1"/>
</dbReference>
<dbReference type="EMBL" id="CP003137">
    <property type="protein sequence ID" value="AEV95655.1"/>
    <property type="molecule type" value="Genomic_DNA"/>
</dbReference>
<keyword evidence="4" id="KW-0479">Metal-binding</keyword>
<evidence type="ECO:0000313" key="12">
    <source>
        <dbReference type="Proteomes" id="UP000005444"/>
    </source>
</evidence>
<dbReference type="HOGENOM" id="CLU_003827_19_3_9"/>
<sequence length="427" mass="48993">MIKKISYVKSLVWLVLLFVVPLPLIQTIGTELPTIYSSEQFAVQLGAIAYVWFLVAIYLSTRPKWLDRLIGLPSIYFIHGILSILAILLAYVHKTQTSSAGWIKNTGNWAFDLFFAVMCYSLIFLAGWLTTRIPLLNWIKIQFEKFFKHEVSVWLHRLNIVAVILVFIHVQLISYITHMTGFILLFDAYSIIALIAYSFHKLRNARLLHHGRVQSVEEIAKNFYQVRVKIARPQKFNINAGDFVFIKFPHIQKMKELHPFSVSSAPDNNGIITLAIRGDGDFSKMVKDLDKDEVVQIDGGYGRFSAMINENPSSNLTLITGGSGIVPMVSIVSKHADKNIKVYYSAHQRENLIFLEELKKVEKSHPNIELHIQAGRFKQDEIWNTNRSSQNTLYLISGPLGLGRHWKHFLLNQGIPTDHILFEEFIW</sequence>
<evidence type="ECO:0000313" key="11">
    <source>
        <dbReference type="EMBL" id="AEV95655.1"/>
    </source>
</evidence>
<feature type="transmembrane region" description="Helical" evidence="9">
    <location>
        <begin position="71"/>
        <end position="93"/>
    </location>
</feature>
<dbReference type="AlphaFoldDB" id="G8PEX6"/>
<dbReference type="GO" id="GO:0016491">
    <property type="term" value="F:oxidoreductase activity"/>
    <property type="evidence" value="ECO:0007669"/>
    <property type="project" value="UniProtKB-KW"/>
</dbReference>
<dbReference type="PANTHER" id="PTHR47354">
    <property type="entry name" value="NADH OXIDOREDUCTASE HCR"/>
    <property type="match status" value="1"/>
</dbReference>
<evidence type="ECO:0000256" key="5">
    <source>
        <dbReference type="ARBA" id="ARBA00022827"/>
    </source>
</evidence>
<dbReference type="eggNOG" id="COG4097">
    <property type="taxonomic scope" value="Bacteria"/>
</dbReference>
<evidence type="ECO:0000256" key="9">
    <source>
        <dbReference type="SAM" id="Phobius"/>
    </source>
</evidence>
<dbReference type="InterPro" id="IPR017938">
    <property type="entry name" value="Riboflavin_synthase-like_b-brl"/>
</dbReference>
<dbReference type="KEGG" id="pce:PECL_1431"/>
<evidence type="ECO:0000256" key="3">
    <source>
        <dbReference type="ARBA" id="ARBA00022714"/>
    </source>
</evidence>
<keyword evidence="9" id="KW-0812">Transmembrane</keyword>
<dbReference type="GO" id="GO:0050660">
    <property type="term" value="F:flavin adenine dinucleotide binding"/>
    <property type="evidence" value="ECO:0007669"/>
    <property type="project" value="TreeGrafter"/>
</dbReference>
<feature type="transmembrane region" description="Helical" evidence="9">
    <location>
        <begin position="154"/>
        <end position="176"/>
    </location>
</feature>
<keyword evidence="12" id="KW-1185">Reference proteome</keyword>
<dbReference type="PATRIC" id="fig|701521.8.peg.1335"/>
<keyword evidence="3" id="KW-0001">2Fe-2S</keyword>
<feature type="transmembrane region" description="Helical" evidence="9">
    <location>
        <begin position="113"/>
        <end position="133"/>
    </location>
</feature>
<keyword evidence="9" id="KW-1133">Transmembrane helix</keyword>
<evidence type="ECO:0000256" key="8">
    <source>
        <dbReference type="ARBA" id="ARBA00023014"/>
    </source>
</evidence>
<organism evidence="11 12">
    <name type="scientific">Pediococcus claussenii (strain ATCC BAA-344 / DSM 14800 / JCM 18046 / KCTC 3811 / LMG 21948 / P06)</name>
    <dbReference type="NCBI Taxonomy" id="701521"/>
    <lineage>
        <taxon>Bacteria</taxon>
        <taxon>Bacillati</taxon>
        <taxon>Bacillota</taxon>
        <taxon>Bacilli</taxon>
        <taxon>Lactobacillales</taxon>
        <taxon>Lactobacillaceae</taxon>
        <taxon>Pediococcus</taxon>
    </lineage>
</organism>
<evidence type="ECO:0000256" key="2">
    <source>
        <dbReference type="ARBA" id="ARBA00022630"/>
    </source>
</evidence>
<dbReference type="RefSeq" id="WP_014215849.1">
    <property type="nucleotide sequence ID" value="NC_016605.1"/>
</dbReference>
<evidence type="ECO:0000256" key="7">
    <source>
        <dbReference type="ARBA" id="ARBA00023004"/>
    </source>
</evidence>
<dbReference type="SUPFAM" id="SSF52343">
    <property type="entry name" value="Ferredoxin reductase-like, C-terminal NADP-linked domain"/>
    <property type="match status" value="1"/>
</dbReference>
<dbReference type="Proteomes" id="UP000005444">
    <property type="component" value="Chromosome"/>
</dbReference>
<gene>
    <name evidence="11" type="ordered locus">PECL_1431</name>
</gene>
<dbReference type="InterPro" id="IPR001433">
    <property type="entry name" value="OxRdtase_FAD/NAD-bd"/>
</dbReference>
<name>G8PEX6_PEDCP</name>
<protein>
    <submittedName>
        <fullName evidence="11">Oxidoreductase, FAD/NAD-binding domain protein</fullName>
    </submittedName>
</protein>
<evidence type="ECO:0000259" key="10">
    <source>
        <dbReference type="PROSITE" id="PS51384"/>
    </source>
</evidence>
<keyword evidence="5" id="KW-0274">FAD</keyword>
<dbReference type="PANTHER" id="PTHR47354:SF8">
    <property type="entry name" value="1,2-PHENYLACETYL-COA EPOXIDASE, SUBUNIT E"/>
    <property type="match status" value="1"/>
</dbReference>
<dbReference type="InterPro" id="IPR017927">
    <property type="entry name" value="FAD-bd_FR_type"/>
</dbReference>
<keyword evidence="7" id="KW-0408">Iron</keyword>
<dbReference type="GO" id="GO:0046872">
    <property type="term" value="F:metal ion binding"/>
    <property type="evidence" value="ECO:0007669"/>
    <property type="project" value="UniProtKB-KW"/>
</dbReference>
<dbReference type="Pfam" id="PF08022">
    <property type="entry name" value="FAD_binding_8"/>
    <property type="match status" value="1"/>
</dbReference>
<dbReference type="Gene3D" id="3.40.50.80">
    <property type="entry name" value="Nucleotide-binding domain of ferredoxin-NADP reductase (FNR) module"/>
    <property type="match status" value="1"/>
</dbReference>
<dbReference type="Gene3D" id="2.40.30.10">
    <property type="entry name" value="Translation factors"/>
    <property type="match status" value="1"/>
</dbReference>
<evidence type="ECO:0000256" key="6">
    <source>
        <dbReference type="ARBA" id="ARBA00023002"/>
    </source>
</evidence>
<comment type="cofactor">
    <cofactor evidence="1">
        <name>FAD</name>
        <dbReference type="ChEBI" id="CHEBI:57692"/>
    </cofactor>
</comment>
<feature type="domain" description="FAD-binding FR-type" evidence="10">
    <location>
        <begin position="206"/>
        <end position="307"/>
    </location>
</feature>